<comment type="caution">
    <text evidence="2">The sequence shown here is derived from an EMBL/GenBank/DDBJ whole genome shotgun (WGS) entry which is preliminary data.</text>
</comment>
<feature type="transmembrane region" description="Helical" evidence="1">
    <location>
        <begin position="42"/>
        <end position="58"/>
    </location>
</feature>
<dbReference type="EMBL" id="MHTI01000038">
    <property type="protein sequence ID" value="OHA58034.1"/>
    <property type="molecule type" value="Genomic_DNA"/>
</dbReference>
<evidence type="ECO:0000313" key="3">
    <source>
        <dbReference type="Proteomes" id="UP000178481"/>
    </source>
</evidence>
<accession>A0A1G2QBT6</accession>
<feature type="transmembrane region" description="Helical" evidence="1">
    <location>
        <begin position="20"/>
        <end position="36"/>
    </location>
</feature>
<name>A0A1G2QBT6_9BACT</name>
<proteinExistence type="predicted"/>
<sequence length="73" mass="8371">MKKIKYLGDKTAEKFPRLKIAIAIFLLVFGIFALVTPLTPGAWLALIGLEILGWRVIIEEKITTFRQRKKSKK</sequence>
<keyword evidence="1" id="KW-0812">Transmembrane</keyword>
<dbReference type="Proteomes" id="UP000178481">
    <property type="component" value="Unassembled WGS sequence"/>
</dbReference>
<evidence type="ECO:0008006" key="4">
    <source>
        <dbReference type="Google" id="ProtNLM"/>
    </source>
</evidence>
<gene>
    <name evidence="2" type="ORF">A2607_00640</name>
</gene>
<evidence type="ECO:0000256" key="1">
    <source>
        <dbReference type="SAM" id="Phobius"/>
    </source>
</evidence>
<organism evidence="2 3">
    <name type="scientific">Candidatus Vogelbacteria bacterium RIFOXYD1_FULL_42_15</name>
    <dbReference type="NCBI Taxonomy" id="1802437"/>
    <lineage>
        <taxon>Bacteria</taxon>
        <taxon>Candidatus Vogeliibacteriota</taxon>
    </lineage>
</organism>
<evidence type="ECO:0000313" key="2">
    <source>
        <dbReference type="EMBL" id="OHA58034.1"/>
    </source>
</evidence>
<keyword evidence="1" id="KW-0472">Membrane</keyword>
<protein>
    <recommendedName>
        <fullName evidence="4">Transmembrane protein (PGPGW)</fullName>
    </recommendedName>
</protein>
<reference evidence="2 3" key="1">
    <citation type="journal article" date="2016" name="Nat. Commun.">
        <title>Thousands of microbial genomes shed light on interconnected biogeochemical processes in an aquifer system.</title>
        <authorList>
            <person name="Anantharaman K."/>
            <person name="Brown C.T."/>
            <person name="Hug L.A."/>
            <person name="Sharon I."/>
            <person name="Castelle C.J."/>
            <person name="Probst A.J."/>
            <person name="Thomas B.C."/>
            <person name="Singh A."/>
            <person name="Wilkins M.J."/>
            <person name="Karaoz U."/>
            <person name="Brodie E.L."/>
            <person name="Williams K.H."/>
            <person name="Hubbard S.S."/>
            <person name="Banfield J.F."/>
        </authorList>
    </citation>
    <scope>NUCLEOTIDE SEQUENCE [LARGE SCALE GENOMIC DNA]</scope>
</reference>
<keyword evidence="1" id="KW-1133">Transmembrane helix</keyword>
<dbReference type="AlphaFoldDB" id="A0A1G2QBT6"/>